<organism evidence="2 3">
    <name type="scientific">Bordetella genomosp. 11</name>
    <dbReference type="NCBI Taxonomy" id="1416808"/>
    <lineage>
        <taxon>Bacteria</taxon>
        <taxon>Pseudomonadati</taxon>
        <taxon>Pseudomonadota</taxon>
        <taxon>Betaproteobacteria</taxon>
        <taxon>Burkholderiales</taxon>
        <taxon>Alcaligenaceae</taxon>
        <taxon>Bordetella</taxon>
    </lineage>
</organism>
<dbReference type="EMBL" id="NEVS01000004">
    <property type="protein sequence ID" value="OZI62873.1"/>
    <property type="molecule type" value="Genomic_DNA"/>
</dbReference>
<name>A0A261UPM7_9BORD</name>
<protein>
    <submittedName>
        <fullName evidence="2">Transporter</fullName>
    </submittedName>
</protein>
<dbReference type="Proteomes" id="UP000215767">
    <property type="component" value="Unassembled WGS sequence"/>
</dbReference>
<dbReference type="RefSeq" id="WP_094844148.1">
    <property type="nucleotide sequence ID" value="NZ_NEVS01000004.1"/>
</dbReference>
<keyword evidence="3" id="KW-1185">Reference proteome</keyword>
<feature type="transmembrane region" description="Helical" evidence="1">
    <location>
        <begin position="42"/>
        <end position="60"/>
    </location>
</feature>
<accession>A0A261UPM7</accession>
<comment type="caution">
    <text evidence="2">The sequence shown here is derived from an EMBL/GenBank/DDBJ whole genome shotgun (WGS) entry which is preliminary data.</text>
</comment>
<keyword evidence="1" id="KW-0812">Transmembrane</keyword>
<gene>
    <name evidence="2" type="ORF">CAL28_27500</name>
</gene>
<dbReference type="InterPro" id="IPR046513">
    <property type="entry name" value="DUF6691"/>
</dbReference>
<feature type="transmembrane region" description="Helical" evidence="1">
    <location>
        <begin position="116"/>
        <end position="133"/>
    </location>
</feature>
<dbReference type="Pfam" id="PF20398">
    <property type="entry name" value="DUF6691"/>
    <property type="match status" value="1"/>
</dbReference>
<keyword evidence="1" id="KW-0472">Membrane</keyword>
<evidence type="ECO:0000313" key="2">
    <source>
        <dbReference type="EMBL" id="OZI62873.1"/>
    </source>
</evidence>
<reference evidence="3" key="1">
    <citation type="submission" date="2017-05" db="EMBL/GenBank/DDBJ databases">
        <title>Complete and WGS of Bordetella genogroups.</title>
        <authorList>
            <person name="Spilker T."/>
            <person name="Lipuma J."/>
        </authorList>
    </citation>
    <scope>NUCLEOTIDE SEQUENCE [LARGE SCALE GENOMIC DNA]</scope>
    <source>
        <strain evidence="3">AU8856</strain>
    </source>
</reference>
<dbReference type="OrthoDB" id="9790409at2"/>
<evidence type="ECO:0000313" key="3">
    <source>
        <dbReference type="Proteomes" id="UP000215767"/>
    </source>
</evidence>
<sequence>MKWLVALFCGALFGAGLAISDMMNPARVLAFLDVAGAWDPSLALVMASALVPSALGYLYARKRGRTVLGDPLQIPPRGPVDMRLLAGAAIFGIGWGLAGLCPGPAIAALTVLDPRFFLFVIAMLIGMALQGAWQARPGSRGDRS</sequence>
<feature type="transmembrane region" description="Helical" evidence="1">
    <location>
        <begin position="84"/>
        <end position="110"/>
    </location>
</feature>
<keyword evidence="1" id="KW-1133">Transmembrane helix</keyword>
<evidence type="ECO:0000256" key="1">
    <source>
        <dbReference type="SAM" id="Phobius"/>
    </source>
</evidence>
<proteinExistence type="predicted"/>
<dbReference type="AlphaFoldDB" id="A0A261UPM7"/>